<sequence length="1365" mass="159810">MFQKKHNPKLSPITSKRSFTNSDRPQSRIIFNRDLSPDGEPKIRLRGYYSDILGGNTLSKMTFYDGASNYENFMWNAFTEQHMPNGRDFLDSSYEPKVQLPYKVLYKSCPREVEILRRKKQFASLDLETLLRRLNIDTNLLMPKHEELEESGEKPKIILNYDQNDPAPFPAFLNLELFDDTEYDCRNPIEWIALGRFDTEIYKPVPGLALLPVLDEHRDLDPRTPYIEYKWVDVGMLNYDPYTRRYLVQKVDCNGRVLNHEGKPTIMGPDVFTRFKNEPLLISQYWVPRIQLMFRAEDPEIFARRVADACNSRRKTESLLRYELYVDCMPLDRVGEIDPAVVRRIVELTKKGLNVKDRDSMEELLFTLTTELRMEFSRTMNKIAFNRIVYDNPSEFAFVTLPDCIPEKWKVKGCISDIPSYPFEQYFKSFVFHTLLIKPEISQAITKVRTECQRVTSMSLFNSTTLKSAKVEEFEQIQSQATAQVSLFMRDSWIATLRVAIRTSLRDLGKGWFNLYEKNWTVYQISKMKRFMDVIKFYMQDALRYLVQDSLSSFVQMVLDACHSTMHLSEDFRWEGDLLTSPFKPKRNPLINLEIGIENNEVVFSYPINQIPMVFVNLFNKGIQSVQNIPQLEKLVLEDILFPDSTYLEAVGMYEPAIEELRKILTVVVMKSLIPMNSYATQYEQYIPIIQLDANAFLKELENKGTPPLELKNKIEMYEEMQDIIKARLPNSIVIGMFHLSVDNLRQRIVKKACEEYKMISRKLFERPNCIEEVVEKRDWIRTIPMKLEEYMGVASKAMEDYDLIEGFNYNLSNEDFAIKWNTVGWPHKINLQIEYALQSLSDDEEKYKKLQMHVANIPGLVDIGKAHEYANQCRRLYKELKEAQADSAKYNSREKLFNMPITSYEKVNSLIKDFEQYRLLWVTTSDWLRWYDSWMNDPLQSLDPDFIEKNLTDELGFTLNTKSDITFAKCLDMKLQDHVEAIEKVAEIASKEYSIEKILDKMSSDWENVNFEILSYKQTGTFIIKISDDISQMLDDHISTTQSLSFSQFKQTFEERIQKWESRLTTCQEVLDMWLTVQKQWLYLEPIFSSEDIVRQLPVESKRFQTVDRSWRKIIKMAVEDPRVISICGNLSLLMSLTECHHFLEQVEKGLSDYLETKRMVTFGPDKSIMEMISGDGEIVPFRKECFKPEGNVENWMLKLEEAMRKSLKQLLKDALDDYIETPRDEWVLKWPGQLVIAGAQAYWSAQVTEAISSGTLNSYLEKLLAQLDGLRRLVSFGILTKMSREILSALIVIEVHARDVVSNMADQLVKNVNDFEYYWMNDDFFIRAVNAEFPYGFEYLGNSDDDNNDSKYCCDDGVELKEE</sequence>
<dbReference type="InterPro" id="IPR026983">
    <property type="entry name" value="DHC"/>
</dbReference>
<dbReference type="HOGENOM" id="CLU_000038_5_1_1"/>
<dbReference type="EMBL" id="AMQM01004051">
    <property type="status" value="NOT_ANNOTATED_CDS"/>
    <property type="molecule type" value="Genomic_DNA"/>
</dbReference>
<evidence type="ECO:0000259" key="3">
    <source>
        <dbReference type="Pfam" id="PF08393"/>
    </source>
</evidence>
<dbReference type="OrthoDB" id="447173at2759"/>
<evidence type="ECO:0000256" key="2">
    <source>
        <dbReference type="SAM" id="MobiDB-lite"/>
    </source>
</evidence>
<dbReference type="PANTHER" id="PTHR22878">
    <property type="entry name" value="DYNEIN HEAVY CHAIN 6, AXONEMAL-LIKE-RELATED"/>
    <property type="match status" value="1"/>
</dbReference>
<dbReference type="KEGG" id="hro:HELRODRAFT_172109"/>
<keyword evidence="6" id="KW-1185">Reference proteome</keyword>
<dbReference type="GO" id="GO:0030286">
    <property type="term" value="C:dynein complex"/>
    <property type="evidence" value="ECO:0007669"/>
    <property type="project" value="InterPro"/>
</dbReference>
<feature type="compositionally biased region" description="Polar residues" evidence="2">
    <location>
        <begin position="12"/>
        <end position="23"/>
    </location>
</feature>
<dbReference type="RefSeq" id="XP_009017024.1">
    <property type="nucleotide sequence ID" value="XM_009018776.1"/>
</dbReference>
<dbReference type="EnsemblMetazoa" id="HelroT172109">
    <property type="protein sequence ID" value="HelroP172109"/>
    <property type="gene ID" value="HelroG172109"/>
</dbReference>
<evidence type="ECO:0000313" key="4">
    <source>
        <dbReference type="EMBL" id="ESO05091.1"/>
    </source>
</evidence>
<dbReference type="STRING" id="6412.T1F514"/>
<dbReference type="eggNOG" id="KOG3595">
    <property type="taxonomic scope" value="Eukaryota"/>
</dbReference>
<evidence type="ECO:0000256" key="1">
    <source>
        <dbReference type="SAM" id="Coils"/>
    </source>
</evidence>
<dbReference type="GO" id="GO:0007018">
    <property type="term" value="P:microtubule-based movement"/>
    <property type="evidence" value="ECO:0007669"/>
    <property type="project" value="InterPro"/>
</dbReference>
<dbReference type="CTD" id="20203913"/>
<accession>T1F514</accession>
<evidence type="ECO:0000313" key="5">
    <source>
        <dbReference type="EnsemblMetazoa" id="HelroP172109"/>
    </source>
</evidence>
<dbReference type="Pfam" id="PF08393">
    <property type="entry name" value="DHC_N2"/>
    <property type="match status" value="2"/>
</dbReference>
<dbReference type="GeneID" id="20203913"/>
<dbReference type="InterPro" id="IPR042222">
    <property type="entry name" value="Dynein_2_N"/>
</dbReference>
<name>T1F514_HELRO</name>
<dbReference type="InParanoid" id="T1F514"/>
<dbReference type="EMBL" id="AMQM01004050">
    <property type="status" value="NOT_ANNOTATED_CDS"/>
    <property type="molecule type" value="Genomic_DNA"/>
</dbReference>
<feature type="region of interest" description="Disordered" evidence="2">
    <location>
        <begin position="1"/>
        <end position="23"/>
    </location>
</feature>
<feature type="domain" description="Dynein heavy chain linker" evidence="3">
    <location>
        <begin position="951"/>
        <end position="1161"/>
    </location>
</feature>
<reference evidence="4 6" key="2">
    <citation type="journal article" date="2013" name="Nature">
        <title>Insights into bilaterian evolution from three spiralian genomes.</title>
        <authorList>
            <person name="Simakov O."/>
            <person name="Marletaz F."/>
            <person name="Cho S.J."/>
            <person name="Edsinger-Gonzales E."/>
            <person name="Havlak P."/>
            <person name="Hellsten U."/>
            <person name="Kuo D.H."/>
            <person name="Larsson T."/>
            <person name="Lv J."/>
            <person name="Arendt D."/>
            <person name="Savage R."/>
            <person name="Osoegawa K."/>
            <person name="de Jong P."/>
            <person name="Grimwood J."/>
            <person name="Chapman J.A."/>
            <person name="Shapiro H."/>
            <person name="Aerts A."/>
            <person name="Otillar R.P."/>
            <person name="Terry A.Y."/>
            <person name="Boore J.L."/>
            <person name="Grigoriev I.V."/>
            <person name="Lindberg D.R."/>
            <person name="Seaver E.C."/>
            <person name="Weisblat D.A."/>
            <person name="Putnam N.H."/>
            <person name="Rokhsar D.S."/>
        </authorList>
    </citation>
    <scope>NUCLEOTIDE SEQUENCE</scope>
</reference>
<keyword evidence="1" id="KW-0175">Coiled coil</keyword>
<feature type="coiled-coil region" evidence="1">
    <location>
        <begin position="867"/>
        <end position="894"/>
    </location>
</feature>
<dbReference type="GO" id="GO:0045505">
    <property type="term" value="F:dynein intermediate chain binding"/>
    <property type="evidence" value="ECO:0007669"/>
    <property type="project" value="InterPro"/>
</dbReference>
<dbReference type="Gene3D" id="1.20.140.100">
    <property type="entry name" value="Dynein heavy chain, N-terminal domain 2"/>
    <property type="match status" value="1"/>
</dbReference>
<reference evidence="5" key="3">
    <citation type="submission" date="2015-06" db="UniProtKB">
        <authorList>
            <consortium name="EnsemblMetazoa"/>
        </authorList>
    </citation>
    <scope>IDENTIFICATION</scope>
</reference>
<dbReference type="OMA" id="QVKFRMQ"/>
<dbReference type="Gene3D" id="1.10.287.2620">
    <property type="match status" value="1"/>
</dbReference>
<dbReference type="FunFam" id="1.20.140.100:FF:000004">
    <property type="entry name" value="Dynein axonemal heavy chain 6"/>
    <property type="match status" value="1"/>
</dbReference>
<dbReference type="InterPro" id="IPR013602">
    <property type="entry name" value="Dynein_heavy_linker"/>
</dbReference>
<feature type="domain" description="Dynein heavy chain linker" evidence="3">
    <location>
        <begin position="1162"/>
        <end position="1216"/>
    </location>
</feature>
<dbReference type="GO" id="GO:0051959">
    <property type="term" value="F:dynein light intermediate chain binding"/>
    <property type="evidence" value="ECO:0007669"/>
    <property type="project" value="InterPro"/>
</dbReference>
<dbReference type="Proteomes" id="UP000015101">
    <property type="component" value="Unassembled WGS sequence"/>
</dbReference>
<protein>
    <recommendedName>
        <fullName evidence="3">Dynein heavy chain linker domain-containing protein</fullName>
    </recommendedName>
</protein>
<dbReference type="PANTHER" id="PTHR22878:SF73">
    <property type="entry name" value="DYNEIN AXONEMAL HEAVY CHAIN 1"/>
    <property type="match status" value="1"/>
</dbReference>
<reference evidence="6" key="1">
    <citation type="submission" date="2012-12" db="EMBL/GenBank/DDBJ databases">
        <authorList>
            <person name="Hellsten U."/>
            <person name="Grimwood J."/>
            <person name="Chapman J.A."/>
            <person name="Shapiro H."/>
            <person name="Aerts A."/>
            <person name="Otillar R.P."/>
            <person name="Terry A.Y."/>
            <person name="Boore J.L."/>
            <person name="Simakov O."/>
            <person name="Marletaz F."/>
            <person name="Cho S.-J."/>
            <person name="Edsinger-Gonzales E."/>
            <person name="Havlak P."/>
            <person name="Kuo D.-H."/>
            <person name="Larsson T."/>
            <person name="Lv J."/>
            <person name="Arendt D."/>
            <person name="Savage R."/>
            <person name="Osoegawa K."/>
            <person name="de Jong P."/>
            <person name="Lindberg D.R."/>
            <person name="Seaver E.C."/>
            <person name="Weisblat D.A."/>
            <person name="Putnam N.H."/>
            <person name="Grigoriev I.V."/>
            <person name="Rokhsar D.S."/>
        </authorList>
    </citation>
    <scope>NUCLEOTIDE SEQUENCE</scope>
</reference>
<evidence type="ECO:0000313" key="6">
    <source>
        <dbReference type="Proteomes" id="UP000015101"/>
    </source>
</evidence>
<gene>
    <name evidence="5" type="primary">20203913</name>
    <name evidence="4" type="ORF">HELRODRAFT_172109</name>
</gene>
<dbReference type="EMBL" id="KB096411">
    <property type="protein sequence ID" value="ESO05091.1"/>
    <property type="molecule type" value="Genomic_DNA"/>
</dbReference>
<dbReference type="Gene3D" id="1.20.58.1120">
    <property type="match status" value="1"/>
</dbReference>
<proteinExistence type="predicted"/>
<organism evidence="5 6">
    <name type="scientific">Helobdella robusta</name>
    <name type="common">Californian leech</name>
    <dbReference type="NCBI Taxonomy" id="6412"/>
    <lineage>
        <taxon>Eukaryota</taxon>
        <taxon>Metazoa</taxon>
        <taxon>Spiralia</taxon>
        <taxon>Lophotrochozoa</taxon>
        <taxon>Annelida</taxon>
        <taxon>Clitellata</taxon>
        <taxon>Hirudinea</taxon>
        <taxon>Rhynchobdellida</taxon>
        <taxon>Glossiphoniidae</taxon>
        <taxon>Helobdella</taxon>
    </lineage>
</organism>